<organism evidence="1 2">
    <name type="scientific">Methylobacterium gregans</name>
    <dbReference type="NCBI Taxonomy" id="374424"/>
    <lineage>
        <taxon>Bacteria</taxon>
        <taxon>Pseudomonadati</taxon>
        <taxon>Pseudomonadota</taxon>
        <taxon>Alphaproteobacteria</taxon>
        <taxon>Hyphomicrobiales</taxon>
        <taxon>Methylobacteriaceae</taxon>
        <taxon>Methylobacterium</taxon>
    </lineage>
</organism>
<keyword evidence="2" id="KW-1185">Reference proteome</keyword>
<protein>
    <submittedName>
        <fullName evidence="1">Uncharacterized protein</fullName>
    </submittedName>
</protein>
<evidence type="ECO:0000313" key="1">
    <source>
        <dbReference type="EMBL" id="GJD78161.1"/>
    </source>
</evidence>
<evidence type="ECO:0000313" key="2">
    <source>
        <dbReference type="Proteomes" id="UP001055108"/>
    </source>
</evidence>
<dbReference type="RefSeq" id="WP_283206261.1">
    <property type="nucleotide sequence ID" value="NZ_BPQM01000028.1"/>
</dbReference>
<dbReference type="Proteomes" id="UP001055108">
    <property type="component" value="Unassembled WGS sequence"/>
</dbReference>
<dbReference type="AlphaFoldDB" id="A0AA37HMJ3"/>
<gene>
    <name evidence="1" type="ORF">NBEOAGPD_1375</name>
</gene>
<comment type="caution">
    <text evidence="1">The sequence shown here is derived from an EMBL/GenBank/DDBJ whole genome shotgun (WGS) entry which is preliminary data.</text>
</comment>
<reference evidence="1" key="2">
    <citation type="submission" date="2021-08" db="EMBL/GenBank/DDBJ databases">
        <authorList>
            <person name="Tani A."/>
            <person name="Ola A."/>
            <person name="Ogura Y."/>
            <person name="Katsura K."/>
            <person name="Hayashi T."/>
        </authorList>
    </citation>
    <scope>NUCLEOTIDE SEQUENCE</scope>
    <source>
        <strain evidence="1">NBRC 103626</strain>
    </source>
</reference>
<sequence length="44" mass="5024">MSTLTQAVTDFPAAETPARGWFAHMIQLWLEHHARVLEMGVEPF</sequence>
<accession>A0AA37HMJ3</accession>
<name>A0AA37HMJ3_9HYPH</name>
<proteinExistence type="predicted"/>
<dbReference type="EMBL" id="BPQM01000028">
    <property type="protein sequence ID" value="GJD78161.1"/>
    <property type="molecule type" value="Genomic_DNA"/>
</dbReference>
<reference evidence="1" key="1">
    <citation type="journal article" date="2016" name="Front. Microbiol.">
        <title>Genome Sequence of the Piezophilic, Mesophilic Sulfate-Reducing Bacterium Desulfovibrio indicus J2T.</title>
        <authorList>
            <person name="Cao J."/>
            <person name="Maignien L."/>
            <person name="Shao Z."/>
            <person name="Alain K."/>
            <person name="Jebbar M."/>
        </authorList>
    </citation>
    <scope>NUCLEOTIDE SEQUENCE</scope>
    <source>
        <strain evidence="1">NBRC 103626</strain>
    </source>
</reference>